<dbReference type="InterPro" id="IPR029068">
    <property type="entry name" value="Glyas_Bleomycin-R_OHBP_Dase"/>
</dbReference>
<dbReference type="EMBL" id="JACHJC010000001">
    <property type="protein sequence ID" value="MBB5111505.1"/>
    <property type="molecule type" value="Genomic_DNA"/>
</dbReference>
<dbReference type="Proteomes" id="UP000618986">
    <property type="component" value="Unassembled WGS sequence"/>
</dbReference>
<gene>
    <name evidence="2" type="ORF">FHU28_001344</name>
</gene>
<dbReference type="Pfam" id="PF18029">
    <property type="entry name" value="Glyoxalase_6"/>
    <property type="match status" value="1"/>
</dbReference>
<reference evidence="2 3" key="1">
    <citation type="submission" date="2020-08" db="EMBL/GenBank/DDBJ databases">
        <title>Sequencing the genomes of 1000 actinobacteria strains.</title>
        <authorList>
            <person name="Klenk H.-P."/>
        </authorList>
    </citation>
    <scope>NUCLEOTIDE SEQUENCE [LARGE SCALE GENOMIC DNA]</scope>
    <source>
        <strain evidence="2 3">DSM 43036</strain>
    </source>
</reference>
<dbReference type="InterPro" id="IPR041581">
    <property type="entry name" value="Glyoxalase_6"/>
</dbReference>
<keyword evidence="3" id="KW-1185">Reference proteome</keyword>
<dbReference type="RefSeq" id="WP_184681942.1">
    <property type="nucleotide sequence ID" value="NZ_JACHJC010000001.1"/>
</dbReference>
<protein>
    <submittedName>
        <fullName evidence="2">Catechol 2,3-dioxygenase-like lactoylglutathione lyase family enzyme</fullName>
    </submittedName>
</protein>
<name>A0ABR6M7Z6_MICEC</name>
<sequence length="120" mass="12908">MTARVAQYTLDVSDLDRMARFWSAALGYTVSQGDDGNAKLYPPSDRPGPTVWLQGSGTPKHGKNRLHLDLVADEGQTAEVKRLIGLGARLADVGQTGAEGFVVLVDPEDNEFCVLDGPPR</sequence>
<dbReference type="Gene3D" id="3.10.180.10">
    <property type="entry name" value="2,3-Dihydroxybiphenyl 1,2-Dioxygenase, domain 1"/>
    <property type="match status" value="1"/>
</dbReference>
<dbReference type="CDD" id="cd06587">
    <property type="entry name" value="VOC"/>
    <property type="match status" value="1"/>
</dbReference>
<accession>A0ABR6M7Z6</accession>
<comment type="caution">
    <text evidence="2">The sequence shown here is derived from an EMBL/GenBank/DDBJ whole genome shotgun (WGS) entry which is preliminary data.</text>
</comment>
<dbReference type="SUPFAM" id="SSF54593">
    <property type="entry name" value="Glyoxalase/Bleomycin resistance protein/Dihydroxybiphenyl dioxygenase"/>
    <property type="match status" value="1"/>
</dbReference>
<feature type="domain" description="VOC" evidence="1">
    <location>
        <begin position="4"/>
        <end position="117"/>
    </location>
</feature>
<dbReference type="PROSITE" id="PS51819">
    <property type="entry name" value="VOC"/>
    <property type="match status" value="1"/>
</dbReference>
<evidence type="ECO:0000259" key="1">
    <source>
        <dbReference type="PROSITE" id="PS51819"/>
    </source>
</evidence>
<evidence type="ECO:0000313" key="3">
    <source>
        <dbReference type="Proteomes" id="UP000618986"/>
    </source>
</evidence>
<dbReference type="PANTHER" id="PTHR35908:SF1">
    <property type="entry name" value="CONSERVED PROTEIN"/>
    <property type="match status" value="1"/>
</dbReference>
<proteinExistence type="predicted"/>
<organism evidence="2 3">
    <name type="scientific">Micromonospora echinospora</name>
    <name type="common">Micromonospora purpurea</name>
    <dbReference type="NCBI Taxonomy" id="1877"/>
    <lineage>
        <taxon>Bacteria</taxon>
        <taxon>Bacillati</taxon>
        <taxon>Actinomycetota</taxon>
        <taxon>Actinomycetes</taxon>
        <taxon>Micromonosporales</taxon>
        <taxon>Micromonosporaceae</taxon>
        <taxon>Micromonospora</taxon>
    </lineage>
</organism>
<evidence type="ECO:0000313" key="2">
    <source>
        <dbReference type="EMBL" id="MBB5111505.1"/>
    </source>
</evidence>
<dbReference type="PANTHER" id="PTHR35908">
    <property type="entry name" value="HYPOTHETICAL FUSION PROTEIN"/>
    <property type="match status" value="1"/>
</dbReference>
<dbReference type="InterPro" id="IPR037523">
    <property type="entry name" value="VOC_core"/>
</dbReference>
<dbReference type="GeneID" id="300291933"/>